<comment type="caution">
    <text evidence="2">The sequence shown here is derived from an EMBL/GenBank/DDBJ whole genome shotgun (WGS) entry which is preliminary data.</text>
</comment>
<organism evidence="2 3">
    <name type="scientific">Electrophorus voltai</name>
    <dbReference type="NCBI Taxonomy" id="2609070"/>
    <lineage>
        <taxon>Eukaryota</taxon>
        <taxon>Metazoa</taxon>
        <taxon>Chordata</taxon>
        <taxon>Craniata</taxon>
        <taxon>Vertebrata</taxon>
        <taxon>Euteleostomi</taxon>
        <taxon>Actinopterygii</taxon>
        <taxon>Neopterygii</taxon>
        <taxon>Teleostei</taxon>
        <taxon>Ostariophysi</taxon>
        <taxon>Gymnotiformes</taxon>
        <taxon>Gymnotoidei</taxon>
        <taxon>Gymnotidae</taxon>
        <taxon>Electrophorus</taxon>
    </lineage>
</organism>
<proteinExistence type="predicted"/>
<name>A0AAD8ZRS1_9TELE</name>
<reference evidence="2" key="1">
    <citation type="submission" date="2023-03" db="EMBL/GenBank/DDBJ databases">
        <title>Electrophorus voltai genome.</title>
        <authorList>
            <person name="Bian C."/>
        </authorList>
    </citation>
    <scope>NUCLEOTIDE SEQUENCE</scope>
    <source>
        <strain evidence="2">CB-2022</strain>
        <tissue evidence="2">Muscle</tissue>
    </source>
</reference>
<accession>A0AAD8ZRS1</accession>
<evidence type="ECO:0000256" key="1">
    <source>
        <dbReference type="SAM" id="MobiDB-lite"/>
    </source>
</evidence>
<protein>
    <submittedName>
        <fullName evidence="2">Uncharacterized protein</fullName>
    </submittedName>
</protein>
<dbReference type="EMBL" id="JAROKS010000004">
    <property type="protein sequence ID" value="KAK1804224.1"/>
    <property type="molecule type" value="Genomic_DNA"/>
</dbReference>
<gene>
    <name evidence="2" type="ORF">P4O66_020261</name>
</gene>
<feature type="region of interest" description="Disordered" evidence="1">
    <location>
        <begin position="63"/>
        <end position="92"/>
    </location>
</feature>
<keyword evidence="3" id="KW-1185">Reference proteome</keyword>
<evidence type="ECO:0000313" key="3">
    <source>
        <dbReference type="Proteomes" id="UP001239994"/>
    </source>
</evidence>
<dbReference type="AlphaFoldDB" id="A0AAD8ZRS1"/>
<sequence length="174" mass="19155">MEAQPEYYNIYCTFDIFHHCLMLKEYGDIKLLLVQHWFFSQRFSSTLTVSSASYPQVGPNAGGTVASGMKASAEKHRVRPQSVSSDRHSALPSGDGHDCYAGCMPSQTSVSMTRLLPSPVSQAPSLSLEWLTAIPLPALDPGSTASRVAMKRWSDTELRSTILLLSPYVVLCKR</sequence>
<dbReference type="Proteomes" id="UP001239994">
    <property type="component" value="Unassembled WGS sequence"/>
</dbReference>
<evidence type="ECO:0000313" key="2">
    <source>
        <dbReference type="EMBL" id="KAK1804224.1"/>
    </source>
</evidence>